<dbReference type="EMBL" id="CP091512">
    <property type="protein sequence ID" value="UOO93374.1"/>
    <property type="molecule type" value="Genomic_DNA"/>
</dbReference>
<name>A0ABY4EDC8_VITST</name>
<organism evidence="1 2">
    <name type="scientific">Vitreoscilla stercoraria</name>
    <dbReference type="NCBI Taxonomy" id="61"/>
    <lineage>
        <taxon>Bacteria</taxon>
        <taxon>Pseudomonadati</taxon>
        <taxon>Pseudomonadota</taxon>
        <taxon>Betaproteobacteria</taxon>
        <taxon>Neisseriales</taxon>
        <taxon>Neisseriaceae</taxon>
        <taxon>Vitreoscilla</taxon>
    </lineage>
</organism>
<evidence type="ECO:0000313" key="2">
    <source>
        <dbReference type="Proteomes" id="UP000832034"/>
    </source>
</evidence>
<sequence>MYIPPLVTARINAHMKELSIGDVIDLAAMPTLNNEAGVFHSVKQVVAETNVPIEAWTVQELYAGLLHYHTHVVNGGQALVLDVESGADLSVYVLDDKITHWKRWDAKWYQPI</sequence>
<protein>
    <submittedName>
        <fullName evidence="1">Uncharacterized protein</fullName>
    </submittedName>
</protein>
<reference evidence="1" key="2">
    <citation type="journal article" date="2022" name="Res Sq">
        <title>Evolution of multicellular longitudinally dividing oral cavity symbionts (Neisseriaceae).</title>
        <authorList>
            <person name="Nyongesa S."/>
            <person name="Weber P."/>
            <person name="Bernet E."/>
            <person name="Pullido F."/>
            <person name="Nieckarz M."/>
            <person name="Delaby M."/>
            <person name="Nieves C."/>
            <person name="Viehboeck T."/>
            <person name="Krause N."/>
            <person name="Rivera-Millot A."/>
            <person name="Nakamura A."/>
            <person name="Vischer N."/>
            <person name="VanNieuwenhze M."/>
            <person name="Brun Y."/>
            <person name="Cava F."/>
            <person name="Bulgheresi S."/>
            <person name="Veyrier F."/>
        </authorList>
    </citation>
    <scope>NUCLEOTIDE SEQUENCE</scope>
    <source>
        <strain evidence="1">SAG 1488-6</strain>
    </source>
</reference>
<gene>
    <name evidence="1" type="ORF">LVJ81_04925</name>
</gene>
<dbReference type="Proteomes" id="UP000832034">
    <property type="component" value="Chromosome"/>
</dbReference>
<reference evidence="1" key="1">
    <citation type="submission" date="2021-12" db="EMBL/GenBank/DDBJ databases">
        <authorList>
            <person name="Veyrier F.J."/>
        </authorList>
    </citation>
    <scope>NUCLEOTIDE SEQUENCE</scope>
    <source>
        <strain evidence="1">SAG 1488-6</strain>
    </source>
</reference>
<evidence type="ECO:0000313" key="1">
    <source>
        <dbReference type="EMBL" id="UOO93374.1"/>
    </source>
</evidence>
<keyword evidence="2" id="KW-1185">Reference proteome</keyword>
<dbReference type="RefSeq" id="WP_019959112.1">
    <property type="nucleotide sequence ID" value="NZ_CP091512.1"/>
</dbReference>
<accession>A0ABY4EDC8</accession>
<proteinExistence type="predicted"/>